<proteinExistence type="predicted"/>
<name>A0A9N9HRA0_9GLOM</name>
<dbReference type="Proteomes" id="UP000789570">
    <property type="component" value="Unassembled WGS sequence"/>
</dbReference>
<reference evidence="1" key="1">
    <citation type="submission" date="2021-06" db="EMBL/GenBank/DDBJ databases">
        <authorList>
            <person name="Kallberg Y."/>
            <person name="Tangrot J."/>
            <person name="Rosling A."/>
        </authorList>
    </citation>
    <scope>NUCLEOTIDE SEQUENCE</scope>
    <source>
        <strain evidence="1">UK204</strain>
    </source>
</reference>
<evidence type="ECO:0000313" key="2">
    <source>
        <dbReference type="Proteomes" id="UP000789570"/>
    </source>
</evidence>
<dbReference type="AlphaFoldDB" id="A0A9N9HRA0"/>
<comment type="caution">
    <text evidence="1">The sequence shown here is derived from an EMBL/GenBank/DDBJ whole genome shotgun (WGS) entry which is preliminary data.</text>
</comment>
<sequence length="70" mass="7998">MKLELKPQENSLGNKLSKYMSVKQAVHHWQLAVPVCTQKRSVEQAVHHWQLAVPACTRKGTSNKQFITDN</sequence>
<accession>A0A9N9HRA0</accession>
<gene>
    <name evidence="1" type="ORF">FCALED_LOCUS13508</name>
</gene>
<protein>
    <submittedName>
        <fullName evidence="1">12550_t:CDS:1</fullName>
    </submittedName>
</protein>
<evidence type="ECO:0000313" key="1">
    <source>
        <dbReference type="EMBL" id="CAG8701681.1"/>
    </source>
</evidence>
<keyword evidence="2" id="KW-1185">Reference proteome</keyword>
<organism evidence="1 2">
    <name type="scientific">Funneliformis caledonium</name>
    <dbReference type="NCBI Taxonomy" id="1117310"/>
    <lineage>
        <taxon>Eukaryota</taxon>
        <taxon>Fungi</taxon>
        <taxon>Fungi incertae sedis</taxon>
        <taxon>Mucoromycota</taxon>
        <taxon>Glomeromycotina</taxon>
        <taxon>Glomeromycetes</taxon>
        <taxon>Glomerales</taxon>
        <taxon>Glomeraceae</taxon>
        <taxon>Funneliformis</taxon>
    </lineage>
</organism>
<dbReference type="EMBL" id="CAJVPQ010007906">
    <property type="protein sequence ID" value="CAG8701681.1"/>
    <property type="molecule type" value="Genomic_DNA"/>
</dbReference>